<gene>
    <name evidence="1" type="ORF">ES692_12630</name>
</gene>
<reference evidence="1 2" key="1">
    <citation type="submission" date="2019-08" db="EMBL/GenBank/DDBJ databases">
        <title>Genome of Psychroserpens burtonensis ACAM 167.</title>
        <authorList>
            <person name="Bowman J.P."/>
        </authorList>
    </citation>
    <scope>NUCLEOTIDE SEQUENCE [LARGE SCALE GENOMIC DNA]</scope>
    <source>
        <strain evidence="1 2">ACAM 167</strain>
    </source>
</reference>
<organism evidence="1 2">
    <name type="scientific">Psychroserpens burtonensis</name>
    <dbReference type="NCBI Taxonomy" id="49278"/>
    <lineage>
        <taxon>Bacteria</taxon>
        <taxon>Pseudomonadati</taxon>
        <taxon>Bacteroidota</taxon>
        <taxon>Flavobacteriia</taxon>
        <taxon>Flavobacteriales</taxon>
        <taxon>Flavobacteriaceae</taxon>
        <taxon>Psychroserpens</taxon>
    </lineage>
</organism>
<protein>
    <submittedName>
        <fullName evidence="1">Ester cyclase</fullName>
    </submittedName>
</protein>
<comment type="caution">
    <text evidence="1">The sequence shown here is derived from an EMBL/GenBank/DDBJ whole genome shotgun (WGS) entry which is preliminary data.</text>
</comment>
<sequence length="174" mass="19895">MKNIILITLTIILFTACQKQTEQRYFPNSEEINTLKAGIDAYESGDWNTWRNHFADTAKIYVNSKDYITIEERLKGLQESTSVFSSYGFDREKEYTEMILDKEKETWVYYWATHNGKLAANNKDVTFPVHLAVQFIDGKIVEEHIYFDGTEMNKEIEALAAAAAAAAAEETATN</sequence>
<proteinExistence type="predicted"/>
<dbReference type="PROSITE" id="PS51257">
    <property type="entry name" value="PROKAR_LIPOPROTEIN"/>
    <property type="match status" value="1"/>
</dbReference>
<dbReference type="STRING" id="1123037.GCA_000425305_02430"/>
<dbReference type="InterPro" id="IPR032710">
    <property type="entry name" value="NTF2-like_dom_sf"/>
</dbReference>
<dbReference type="RefSeq" id="WP_147231850.1">
    <property type="nucleotide sequence ID" value="NZ_VOSB01000018.1"/>
</dbReference>
<keyword evidence="2" id="KW-1185">Reference proteome</keyword>
<accession>A0A5C7B8V1</accession>
<dbReference type="Gene3D" id="3.10.450.50">
    <property type="match status" value="1"/>
</dbReference>
<name>A0A5C7B8V1_9FLAO</name>
<dbReference type="OrthoDB" id="824753at2"/>
<evidence type="ECO:0000313" key="1">
    <source>
        <dbReference type="EMBL" id="TXE16371.1"/>
    </source>
</evidence>
<evidence type="ECO:0000313" key="2">
    <source>
        <dbReference type="Proteomes" id="UP000321938"/>
    </source>
</evidence>
<dbReference type="EMBL" id="VOSB01000018">
    <property type="protein sequence ID" value="TXE16371.1"/>
    <property type="molecule type" value="Genomic_DNA"/>
</dbReference>
<dbReference type="Proteomes" id="UP000321938">
    <property type="component" value="Unassembled WGS sequence"/>
</dbReference>
<dbReference type="AlphaFoldDB" id="A0A5C7B8V1"/>
<dbReference type="SUPFAM" id="SSF54427">
    <property type="entry name" value="NTF2-like"/>
    <property type="match status" value="1"/>
</dbReference>